<dbReference type="GO" id="GO:0009451">
    <property type="term" value="P:RNA modification"/>
    <property type="evidence" value="ECO:0007669"/>
    <property type="project" value="InterPro"/>
</dbReference>
<accession>A0A8T2SCU8</accession>
<dbReference type="PROSITE" id="PS51375">
    <property type="entry name" value="PPR"/>
    <property type="match status" value="9"/>
</dbReference>
<keyword evidence="4" id="KW-1185">Reference proteome</keyword>
<dbReference type="GO" id="GO:0048731">
    <property type="term" value="P:system development"/>
    <property type="evidence" value="ECO:0007669"/>
    <property type="project" value="UniProtKB-ARBA"/>
</dbReference>
<dbReference type="GO" id="GO:0003723">
    <property type="term" value="F:RNA binding"/>
    <property type="evidence" value="ECO:0007669"/>
    <property type="project" value="InterPro"/>
</dbReference>
<name>A0A8T2SCU8_CERRI</name>
<feature type="repeat" description="PPR" evidence="2">
    <location>
        <begin position="499"/>
        <end position="533"/>
    </location>
</feature>
<dbReference type="NCBIfam" id="TIGR00756">
    <property type="entry name" value="PPR"/>
    <property type="match status" value="8"/>
</dbReference>
<dbReference type="Pfam" id="PF13812">
    <property type="entry name" value="PPR_3"/>
    <property type="match status" value="1"/>
</dbReference>
<comment type="caution">
    <text evidence="3">The sequence shown here is derived from an EMBL/GenBank/DDBJ whole genome shotgun (WGS) entry which is preliminary data.</text>
</comment>
<reference evidence="3" key="1">
    <citation type="submission" date="2021-08" db="EMBL/GenBank/DDBJ databases">
        <title>WGS assembly of Ceratopteris richardii.</title>
        <authorList>
            <person name="Marchant D.B."/>
            <person name="Chen G."/>
            <person name="Jenkins J."/>
            <person name="Shu S."/>
            <person name="Leebens-Mack J."/>
            <person name="Grimwood J."/>
            <person name="Schmutz J."/>
            <person name="Soltis P."/>
            <person name="Soltis D."/>
            <person name="Chen Z.-H."/>
        </authorList>
    </citation>
    <scope>NUCLEOTIDE SEQUENCE</scope>
    <source>
        <strain evidence="3">Whitten #5841</strain>
        <tissue evidence="3">Leaf</tissue>
    </source>
</reference>
<dbReference type="Pfam" id="PF13041">
    <property type="entry name" value="PPR_2"/>
    <property type="match status" value="3"/>
</dbReference>
<feature type="repeat" description="PPR" evidence="2">
    <location>
        <begin position="195"/>
        <end position="229"/>
    </location>
</feature>
<dbReference type="PANTHER" id="PTHR24015:SF548">
    <property type="entry name" value="OS08G0340900 PROTEIN"/>
    <property type="match status" value="1"/>
</dbReference>
<dbReference type="EMBL" id="CM035426">
    <property type="protein sequence ID" value="KAH7316318.1"/>
    <property type="molecule type" value="Genomic_DNA"/>
</dbReference>
<feature type="repeat" description="PPR" evidence="2">
    <location>
        <begin position="802"/>
        <end position="836"/>
    </location>
</feature>
<dbReference type="OrthoDB" id="185373at2759"/>
<dbReference type="FunFam" id="1.25.40.10:FF:000073">
    <property type="entry name" value="Pentatricopeptide repeat-containing protein chloroplastic"/>
    <property type="match status" value="1"/>
</dbReference>
<dbReference type="AlphaFoldDB" id="A0A8T2SCU8"/>
<dbReference type="InterPro" id="IPR002885">
    <property type="entry name" value="PPR_rpt"/>
</dbReference>
<evidence type="ECO:0000256" key="2">
    <source>
        <dbReference type="PROSITE-ProRule" id="PRU00708"/>
    </source>
</evidence>
<evidence type="ECO:0008006" key="5">
    <source>
        <dbReference type="Google" id="ProtNLM"/>
    </source>
</evidence>
<dbReference type="FunFam" id="1.25.40.10:FF:000285">
    <property type="entry name" value="Pentatricopeptide repeat-containing protein, chloroplastic"/>
    <property type="match status" value="2"/>
</dbReference>
<dbReference type="FunFam" id="1.25.40.10:FF:000158">
    <property type="entry name" value="pentatricopeptide repeat-containing protein At2g33680"/>
    <property type="match status" value="1"/>
</dbReference>
<dbReference type="FunFam" id="1.25.40.10:FF:000344">
    <property type="entry name" value="Pentatricopeptide repeat-containing protein"/>
    <property type="match status" value="1"/>
</dbReference>
<dbReference type="Proteomes" id="UP000825935">
    <property type="component" value="Chromosome 21"/>
</dbReference>
<dbReference type="InterPro" id="IPR011990">
    <property type="entry name" value="TPR-like_helical_dom_sf"/>
</dbReference>
<dbReference type="PANTHER" id="PTHR24015">
    <property type="entry name" value="OS07G0578800 PROTEIN-RELATED"/>
    <property type="match status" value="1"/>
</dbReference>
<dbReference type="FunFam" id="1.25.40.10:FF:000196">
    <property type="entry name" value="Pentatricopeptide repeat-containing protein At4g14850"/>
    <property type="match status" value="1"/>
</dbReference>
<evidence type="ECO:0000313" key="3">
    <source>
        <dbReference type="EMBL" id="KAH7316318.1"/>
    </source>
</evidence>
<feature type="repeat" description="PPR" evidence="2">
    <location>
        <begin position="670"/>
        <end position="700"/>
    </location>
</feature>
<evidence type="ECO:0000313" key="4">
    <source>
        <dbReference type="Proteomes" id="UP000825935"/>
    </source>
</evidence>
<feature type="repeat" description="PPR" evidence="2">
    <location>
        <begin position="600"/>
        <end position="634"/>
    </location>
</feature>
<keyword evidence="1" id="KW-0677">Repeat</keyword>
<feature type="repeat" description="PPR" evidence="2">
    <location>
        <begin position="94"/>
        <end position="128"/>
    </location>
</feature>
<organism evidence="3 4">
    <name type="scientific">Ceratopteris richardii</name>
    <name type="common">Triangle waterfern</name>
    <dbReference type="NCBI Taxonomy" id="49495"/>
    <lineage>
        <taxon>Eukaryota</taxon>
        <taxon>Viridiplantae</taxon>
        <taxon>Streptophyta</taxon>
        <taxon>Embryophyta</taxon>
        <taxon>Tracheophyta</taxon>
        <taxon>Polypodiopsida</taxon>
        <taxon>Polypodiidae</taxon>
        <taxon>Polypodiales</taxon>
        <taxon>Pteridineae</taxon>
        <taxon>Pteridaceae</taxon>
        <taxon>Parkerioideae</taxon>
        <taxon>Ceratopteris</taxon>
    </lineage>
</organism>
<protein>
    <recommendedName>
        <fullName evidence="5">Pentatricopeptide repeat-containing protein</fullName>
    </recommendedName>
</protein>
<sequence length="925" mass="103067">MEGIRRLCKEGRLDEVFEEIRLQRFHLSKDILLSMLLASIERKDIIAGRNIESLITRTGFYRVSLLADHLIRLFALCGSLSEVKYVFQKVPNPSVYTWNAIISAHLKFGENEQAIALLNEMQKRGGTPDGVTFSCLIKACGNLKDVQMGEFIYHHMIETGYNSHLITESVLVDFYSKCGCLQESRRIFDRMGERDVVTWGTMIAAYTQHAEGHSALDLFQKMQAANIKPSMVVMSSILKSCGIIKAIELGKSIHESIRNNGCTLDVVVASALIDMYAKCGCIVEARNVFDGMGYRDIVTWGTMICSYVARDELYHAFSMLDSMQAAALTPNRVILESLLRGCTCTDHIGIGRYIHSFIVVLGLNKDAHIMLTLADMYAKVGCLEEAEKVFLEFPHANVQSWDAFIVRNIERGNDSLAFKFFDKMKEIDVSPNRLTILHLLGACDTTKTGLRNCRLLHDCAIRNALESDLMICSALLDSYSKCGRVESAKRIFSKLSEPDLVTWGAMMQGYVLNGHDHAALELFEKMLTKGLSPSKVILSSISKACSSLVSMEKGRWIHDQVVRKAFEDDVIIGSSLIDMYSKCHHVRDAEAIFLKLSTHDTTAWGAIIAGLAANEDTISVLKYFEDMQKEGFKPDKVVFSCLLKACSCMKDLCQGRIICDQIIRSGVVTDVVLQNSVIHMYAKCGSLDEARKIFEGFQNKDIVSWGAIIAAYVAEGHNVLALELLERMQKEGIQPNKVVFLSCLKACGAAGCLIWTRLLHDKVIRAQLDSDRAIGNSLIDIYGKFGSLDEAQRVLDALQSRDSVSWACMMSGLAYDGKTFLAKEYLKSMESHGLKPGETNFINFLSSCTHTGVLNDAINCLEDLDKEHDASPNVQLFGCIIDLLARTGYQKEAKDLIQTMPIFPDAIAWTPLLTSYKTFGNLNKA</sequence>
<dbReference type="Pfam" id="PF01535">
    <property type="entry name" value="PPR"/>
    <property type="match status" value="9"/>
</dbReference>
<feature type="repeat" description="PPR" evidence="2">
    <location>
        <begin position="129"/>
        <end position="163"/>
    </location>
</feature>
<gene>
    <name evidence="3" type="ORF">KP509_21G088100</name>
</gene>
<dbReference type="InterPro" id="IPR046960">
    <property type="entry name" value="PPR_At4g14850-like_plant"/>
</dbReference>
<feature type="repeat" description="PPR" evidence="2">
    <location>
        <begin position="701"/>
        <end position="735"/>
    </location>
</feature>
<evidence type="ECO:0000256" key="1">
    <source>
        <dbReference type="ARBA" id="ARBA00022737"/>
    </source>
</evidence>
<dbReference type="Gene3D" id="1.25.40.10">
    <property type="entry name" value="Tetratricopeptide repeat domain"/>
    <property type="match status" value="9"/>
</dbReference>
<feature type="repeat" description="PPR" evidence="2">
    <location>
        <begin position="296"/>
        <end position="330"/>
    </location>
</feature>
<proteinExistence type="predicted"/>